<evidence type="ECO:0000256" key="7">
    <source>
        <dbReference type="ARBA" id="ARBA00047186"/>
    </source>
</evidence>
<feature type="domain" description="3-oxo-5-alpha-steroid 4-dehydrogenase C-terminal" evidence="10">
    <location>
        <begin position="8"/>
        <end position="87"/>
    </location>
</feature>
<name>A0A443QHM8_9ACAR</name>
<evidence type="ECO:0000256" key="3">
    <source>
        <dbReference type="ARBA" id="ARBA00022692"/>
    </source>
</evidence>
<gene>
    <name evidence="11" type="ORF">B4U79_07493</name>
</gene>
<dbReference type="GO" id="GO:0160198">
    <property type="term" value="F:polyprenal reductase activity"/>
    <property type="evidence" value="ECO:0007669"/>
    <property type="project" value="UniProtKB-EC"/>
</dbReference>
<keyword evidence="3 9" id="KW-0812">Transmembrane</keyword>
<comment type="catalytic activity">
    <reaction evidence="8 9">
        <text>a di-trans,poly-cis-dolichal + NADP(+) = a di-trans,poly-cis-polyprenal + NADPH + H(+)</text>
        <dbReference type="Rhea" id="RHEA:80727"/>
        <dbReference type="Rhea" id="RHEA-COMP:19536"/>
        <dbReference type="Rhea" id="RHEA-COMP:19537"/>
        <dbReference type="ChEBI" id="CHEBI:15378"/>
        <dbReference type="ChEBI" id="CHEBI:57783"/>
        <dbReference type="ChEBI" id="CHEBI:58349"/>
        <dbReference type="ChEBI" id="CHEBI:231623"/>
        <dbReference type="ChEBI" id="CHEBI:231637"/>
        <dbReference type="EC" id="1.3.1.94"/>
    </reaction>
    <physiologicalReaction direction="right-to-left" evidence="8 9">
        <dbReference type="Rhea" id="RHEA:80729"/>
    </physiologicalReaction>
</comment>
<proteinExistence type="inferred from homology"/>
<protein>
    <recommendedName>
        <fullName evidence="7 9">Polyprenal reductase</fullName>
        <ecNumber evidence="2 9">1.3.1.94</ecNumber>
    </recommendedName>
</protein>
<evidence type="ECO:0000256" key="1">
    <source>
        <dbReference type="ARBA" id="ARBA00004127"/>
    </source>
</evidence>
<keyword evidence="9" id="KW-0256">Endoplasmic reticulum</keyword>
<comment type="subcellular location">
    <subcellularLocation>
        <location evidence="1">Endomembrane system</location>
        <topology evidence="1">Multi-pass membrane protein</topology>
    </subcellularLocation>
    <subcellularLocation>
        <location evidence="9">Endoplasmic reticulum membrane</location>
    </subcellularLocation>
</comment>
<keyword evidence="9" id="KW-0521">NADP</keyword>
<evidence type="ECO:0000256" key="9">
    <source>
        <dbReference type="RuleBase" id="RU367081"/>
    </source>
</evidence>
<evidence type="ECO:0000256" key="2">
    <source>
        <dbReference type="ARBA" id="ARBA00012522"/>
    </source>
</evidence>
<dbReference type="STRING" id="1965070.A0A443QHM8"/>
<feature type="transmembrane region" description="Helical" evidence="9">
    <location>
        <begin position="20"/>
        <end position="41"/>
    </location>
</feature>
<dbReference type="GO" id="GO:0006488">
    <property type="term" value="P:dolichol-linked oligosaccharide biosynthetic process"/>
    <property type="evidence" value="ECO:0007669"/>
    <property type="project" value="UniProtKB-UniRule"/>
</dbReference>
<dbReference type="PROSITE" id="PS50244">
    <property type="entry name" value="S5A_REDUCTASE"/>
    <property type="match status" value="1"/>
</dbReference>
<dbReference type="AlphaFoldDB" id="A0A443QHM8"/>
<dbReference type="GO" id="GO:0005789">
    <property type="term" value="C:endoplasmic reticulum membrane"/>
    <property type="evidence" value="ECO:0007669"/>
    <property type="project" value="UniProtKB-SubCell"/>
</dbReference>
<comment type="caution">
    <text evidence="11">The sequence shown here is derived from an EMBL/GenBank/DDBJ whole genome shotgun (WGS) entry which is preliminary data.</text>
</comment>
<evidence type="ECO:0000256" key="6">
    <source>
        <dbReference type="ARBA" id="ARBA00046320"/>
    </source>
</evidence>
<evidence type="ECO:0000259" key="10">
    <source>
        <dbReference type="Pfam" id="PF02544"/>
    </source>
</evidence>
<comment type="pathway">
    <text evidence="9">Protein modification; protein glycosylation.</text>
</comment>
<dbReference type="PANTHER" id="PTHR14624:SF0">
    <property type="entry name" value="POLYPRENOL REDUCTASE"/>
    <property type="match status" value="1"/>
</dbReference>
<reference evidence="11 12" key="1">
    <citation type="journal article" date="2018" name="Gigascience">
        <title>Genomes of trombidid mites reveal novel predicted allergens and laterally-transferred genes associated with secondary metabolism.</title>
        <authorList>
            <person name="Dong X."/>
            <person name="Chaisiri K."/>
            <person name="Xia D."/>
            <person name="Armstrong S.D."/>
            <person name="Fang Y."/>
            <person name="Donnelly M.J."/>
            <person name="Kadowaki T."/>
            <person name="McGarry J.W."/>
            <person name="Darby A.C."/>
            <person name="Makepeace B.L."/>
        </authorList>
    </citation>
    <scope>NUCLEOTIDE SEQUENCE [LARGE SCALE GENOMIC DNA]</scope>
    <source>
        <strain evidence="11">UoL-WK</strain>
    </source>
</reference>
<comment type="caution">
    <text evidence="9">Lacks conserved residue(s) required for the propagation of feature annotation.</text>
</comment>
<dbReference type="GO" id="GO:0102389">
    <property type="term" value="F:polyprenol reductase activity"/>
    <property type="evidence" value="ECO:0007669"/>
    <property type="project" value="UniProtKB-UniRule"/>
</dbReference>
<keyword evidence="9" id="KW-0560">Oxidoreductase</keyword>
<dbReference type="EC" id="1.3.1.94" evidence="2 9"/>
<dbReference type="OrthoDB" id="5788137at2759"/>
<evidence type="ECO:0000313" key="11">
    <source>
        <dbReference type="EMBL" id="RWS02523.1"/>
    </source>
</evidence>
<evidence type="ECO:0000256" key="8">
    <source>
        <dbReference type="ARBA" id="ARBA00049427"/>
    </source>
</evidence>
<dbReference type="UniPathway" id="UPA00378"/>
<evidence type="ECO:0000313" key="12">
    <source>
        <dbReference type="Proteomes" id="UP000285301"/>
    </source>
</evidence>
<keyword evidence="4 9" id="KW-1133">Transmembrane helix</keyword>
<feature type="non-terminal residue" evidence="11">
    <location>
        <position position="1"/>
    </location>
</feature>
<sequence length="88" mass="10593">KKGQVTTYRHSIPKGGWFEFVSCPHYFAEILIYFSFCFIFAGRHITWWIIFSFVLINQVVSAIYNHQWYLDAFKNYPKHRKAVIPFLI</sequence>
<dbReference type="PANTHER" id="PTHR14624">
    <property type="entry name" value="DFG10 PROTEIN"/>
    <property type="match status" value="1"/>
</dbReference>
<keyword evidence="12" id="KW-1185">Reference proteome</keyword>
<evidence type="ECO:0000256" key="4">
    <source>
        <dbReference type="ARBA" id="ARBA00022989"/>
    </source>
</evidence>
<organism evidence="11 12">
    <name type="scientific">Dinothrombium tinctorium</name>
    <dbReference type="NCBI Taxonomy" id="1965070"/>
    <lineage>
        <taxon>Eukaryota</taxon>
        <taxon>Metazoa</taxon>
        <taxon>Ecdysozoa</taxon>
        <taxon>Arthropoda</taxon>
        <taxon>Chelicerata</taxon>
        <taxon>Arachnida</taxon>
        <taxon>Acari</taxon>
        <taxon>Acariformes</taxon>
        <taxon>Trombidiformes</taxon>
        <taxon>Prostigmata</taxon>
        <taxon>Anystina</taxon>
        <taxon>Parasitengona</taxon>
        <taxon>Trombidioidea</taxon>
        <taxon>Trombidiidae</taxon>
        <taxon>Dinothrombium</taxon>
    </lineage>
</organism>
<dbReference type="InterPro" id="IPR039698">
    <property type="entry name" value="Dfg10/SRD5A3"/>
</dbReference>
<evidence type="ECO:0000256" key="5">
    <source>
        <dbReference type="ARBA" id="ARBA00023136"/>
    </source>
</evidence>
<comment type="function">
    <text evidence="9">Plays a key role in early steps of protein N-linked glycosylation by being involved in the conversion of polyprenol into dolichol. Acts as a polyprenal reductase that mediates the reduction of polyprenal into dolichal in a NADP-dependent mechanism. Dolichols are required for the synthesis of dolichol-linked monosaccharides and the oligosaccharide precursor used for N-glycosylation.</text>
</comment>
<feature type="transmembrane region" description="Helical" evidence="9">
    <location>
        <begin position="47"/>
        <end position="64"/>
    </location>
</feature>
<dbReference type="GO" id="GO:0003865">
    <property type="term" value="F:3-oxo-5-alpha-steroid 4-dehydrogenase activity"/>
    <property type="evidence" value="ECO:0007669"/>
    <property type="project" value="TreeGrafter"/>
</dbReference>
<dbReference type="Pfam" id="PF02544">
    <property type="entry name" value="Steroid_dh"/>
    <property type="match status" value="1"/>
</dbReference>
<comment type="similarity">
    <text evidence="6 9">Belongs to the steroid 5-alpha reductase family. Polyprenal reductase subfamily.</text>
</comment>
<dbReference type="InterPro" id="IPR001104">
    <property type="entry name" value="3-oxo-5_a-steroid_4-DH_C"/>
</dbReference>
<dbReference type="Proteomes" id="UP000285301">
    <property type="component" value="Unassembled WGS sequence"/>
</dbReference>
<accession>A0A443QHM8</accession>
<dbReference type="GO" id="GO:0016095">
    <property type="term" value="P:polyprenol catabolic process"/>
    <property type="evidence" value="ECO:0007669"/>
    <property type="project" value="UniProtKB-UniRule"/>
</dbReference>
<keyword evidence="5 9" id="KW-0472">Membrane</keyword>
<dbReference type="EMBL" id="NCKU01007602">
    <property type="protein sequence ID" value="RWS02523.1"/>
    <property type="molecule type" value="Genomic_DNA"/>
</dbReference>